<feature type="region of interest" description="Disordered" evidence="1">
    <location>
        <begin position="87"/>
        <end position="123"/>
    </location>
</feature>
<evidence type="ECO:0000313" key="2">
    <source>
        <dbReference type="EMBL" id="QDT08513.1"/>
    </source>
</evidence>
<sequence>MNAMTPEYSDDDFAGSLRNAFDDQPIPPKPLDRDVLAKVTASTCEPETPRPFAWNGHSRFSQMAALIPVVAASLVLVVAFWRTETPTASNEAVERPKNAVAQQPIQSEIPKQNPVSQLPDGPNLLQDKVIDAEISTVHDKSVAKPDPQTPQQNQESKPTPENQEKIETNRIQFQFLSAKTAFASLTNYALSIDQLKNGPFKDVRFELDERTNSIVFHSPYSKTIEIGMQLGRLDVEAALDIIDDTTVPSTLMSAVRLTNACVALKRWDAIKLTDAFQPYLSNERNATLRAFQSLGLPKGVKSLRLGPGKRRQWLSSPETVAYTYIVDFPDLLTDMKRFVDALLGEEIFDDMLDGIRDDPAGPQIDIREVAKSMDFELVLVAKQSREGNRKDSTMFAMSLKQSAPVAQALERVMAVEPDSAKQSIGGTNIYIIQRGDEPAKATCIAGDCLVIGDANLVRESILRFDKR</sequence>
<keyword evidence="3" id="KW-1185">Reference proteome</keyword>
<protein>
    <submittedName>
        <fullName evidence="2">Uncharacterized protein</fullName>
    </submittedName>
</protein>
<feature type="region of interest" description="Disordered" evidence="1">
    <location>
        <begin position="138"/>
        <end position="164"/>
    </location>
</feature>
<feature type="compositionally biased region" description="Polar residues" evidence="1">
    <location>
        <begin position="100"/>
        <end position="116"/>
    </location>
</feature>
<name>A0A517NN41_9BACT</name>
<evidence type="ECO:0000313" key="3">
    <source>
        <dbReference type="Proteomes" id="UP000319817"/>
    </source>
</evidence>
<reference evidence="2 3" key="1">
    <citation type="submission" date="2019-02" db="EMBL/GenBank/DDBJ databases">
        <title>Deep-cultivation of Planctomycetes and their phenomic and genomic characterization uncovers novel biology.</title>
        <authorList>
            <person name="Wiegand S."/>
            <person name="Jogler M."/>
            <person name="Boedeker C."/>
            <person name="Pinto D."/>
            <person name="Vollmers J."/>
            <person name="Rivas-Marin E."/>
            <person name="Kohn T."/>
            <person name="Peeters S.H."/>
            <person name="Heuer A."/>
            <person name="Rast P."/>
            <person name="Oberbeckmann S."/>
            <person name="Bunk B."/>
            <person name="Jeske O."/>
            <person name="Meyerdierks A."/>
            <person name="Storesund J.E."/>
            <person name="Kallscheuer N."/>
            <person name="Luecker S."/>
            <person name="Lage O.M."/>
            <person name="Pohl T."/>
            <person name="Merkel B.J."/>
            <person name="Hornburger P."/>
            <person name="Mueller R.-W."/>
            <person name="Bruemmer F."/>
            <person name="Labrenz M."/>
            <person name="Spormann A.M."/>
            <person name="Op den Camp H."/>
            <person name="Overmann J."/>
            <person name="Amann R."/>
            <person name="Jetten M.S.M."/>
            <person name="Mascher T."/>
            <person name="Medema M.H."/>
            <person name="Devos D.P."/>
            <person name="Kaster A.-K."/>
            <person name="Ovreas L."/>
            <person name="Rohde M."/>
            <person name="Galperin M.Y."/>
            <person name="Jogler C."/>
        </authorList>
    </citation>
    <scope>NUCLEOTIDE SEQUENCE [LARGE SCALE GENOMIC DNA]</scope>
    <source>
        <strain evidence="2 3">K23_9</strain>
    </source>
</reference>
<dbReference type="RefSeq" id="WP_145416043.1">
    <property type="nucleotide sequence ID" value="NZ_CP036526.1"/>
</dbReference>
<gene>
    <name evidence="2" type="ORF">K239x_04520</name>
</gene>
<proteinExistence type="predicted"/>
<dbReference type="AlphaFoldDB" id="A0A517NN41"/>
<feature type="region of interest" description="Disordered" evidence="1">
    <location>
        <begin position="1"/>
        <end position="31"/>
    </location>
</feature>
<evidence type="ECO:0000256" key="1">
    <source>
        <dbReference type="SAM" id="MobiDB-lite"/>
    </source>
</evidence>
<dbReference type="Proteomes" id="UP000319817">
    <property type="component" value="Chromosome"/>
</dbReference>
<dbReference type="OrthoDB" id="253793at2"/>
<accession>A0A517NN41</accession>
<dbReference type="EMBL" id="CP036526">
    <property type="protein sequence ID" value="QDT08513.1"/>
    <property type="molecule type" value="Genomic_DNA"/>
</dbReference>
<feature type="compositionally biased region" description="Polar residues" evidence="1">
    <location>
        <begin position="149"/>
        <end position="161"/>
    </location>
</feature>
<organism evidence="2 3">
    <name type="scientific">Stieleria marina</name>
    <dbReference type="NCBI Taxonomy" id="1930275"/>
    <lineage>
        <taxon>Bacteria</taxon>
        <taxon>Pseudomonadati</taxon>
        <taxon>Planctomycetota</taxon>
        <taxon>Planctomycetia</taxon>
        <taxon>Pirellulales</taxon>
        <taxon>Pirellulaceae</taxon>
        <taxon>Stieleria</taxon>
    </lineage>
</organism>